<dbReference type="InterPro" id="IPR016035">
    <property type="entry name" value="Acyl_Trfase/lysoPLipase"/>
</dbReference>
<feature type="active site" description="Proton acceptor" evidence="4">
    <location>
        <position position="168"/>
    </location>
</feature>
<keyword evidence="2 4" id="KW-0442">Lipid degradation</keyword>
<feature type="domain" description="PNPLA" evidence="5">
    <location>
        <begin position="13"/>
        <end position="181"/>
    </location>
</feature>
<dbReference type="InterPro" id="IPR037483">
    <property type="entry name" value="YjjU-like"/>
</dbReference>
<dbReference type="EMBL" id="JANIPJ010000005">
    <property type="protein sequence ID" value="MCR2804077.1"/>
    <property type="molecule type" value="Genomic_DNA"/>
</dbReference>
<evidence type="ECO:0000256" key="3">
    <source>
        <dbReference type="ARBA" id="ARBA00023098"/>
    </source>
</evidence>
<dbReference type="Pfam" id="PF01734">
    <property type="entry name" value="Patatin"/>
    <property type="match status" value="1"/>
</dbReference>
<dbReference type="InterPro" id="IPR045943">
    <property type="entry name" value="DUF6363"/>
</dbReference>
<comment type="caution">
    <text evidence="6">The sequence shown here is derived from an EMBL/GenBank/DDBJ whole genome shotgun (WGS) entry which is preliminary data.</text>
</comment>
<proteinExistence type="predicted"/>
<gene>
    <name evidence="6" type="ORF">NQZ67_09325</name>
</gene>
<dbReference type="InterPro" id="IPR002641">
    <property type="entry name" value="PNPLA_dom"/>
</dbReference>
<dbReference type="CDD" id="cd07208">
    <property type="entry name" value="Pat_hypo_Ecoli_yjju_like"/>
    <property type="match status" value="1"/>
</dbReference>
<keyword evidence="7" id="KW-1185">Reference proteome</keyword>
<evidence type="ECO:0000256" key="4">
    <source>
        <dbReference type="PROSITE-ProRule" id="PRU01161"/>
    </source>
</evidence>
<dbReference type="GO" id="GO:0016787">
    <property type="term" value="F:hydrolase activity"/>
    <property type="evidence" value="ECO:0007669"/>
    <property type="project" value="UniProtKB-UniRule"/>
</dbReference>
<dbReference type="SUPFAM" id="SSF52151">
    <property type="entry name" value="FabD/lysophospholipase-like"/>
    <property type="match status" value="1"/>
</dbReference>
<dbReference type="Gene3D" id="3.40.1090.10">
    <property type="entry name" value="Cytosolic phospholipase A2 catalytic domain"/>
    <property type="match status" value="2"/>
</dbReference>
<dbReference type="PROSITE" id="PS51635">
    <property type="entry name" value="PNPLA"/>
    <property type="match status" value="1"/>
</dbReference>
<keyword evidence="3 4" id="KW-0443">Lipid metabolism</keyword>
<feature type="short sequence motif" description="GXGXXG" evidence="4">
    <location>
        <begin position="17"/>
        <end position="22"/>
    </location>
</feature>
<evidence type="ECO:0000256" key="2">
    <source>
        <dbReference type="ARBA" id="ARBA00022963"/>
    </source>
</evidence>
<accession>A0A9X2MPX8</accession>
<dbReference type="GO" id="GO:0016042">
    <property type="term" value="P:lipid catabolic process"/>
    <property type="evidence" value="ECO:0007669"/>
    <property type="project" value="UniProtKB-UniRule"/>
</dbReference>
<reference evidence="6" key="1">
    <citation type="submission" date="2022-08" db="EMBL/GenBank/DDBJ databases">
        <title>The genomic sequence of strain Paenibacillus sp. SCIV0701.</title>
        <authorList>
            <person name="Zhao H."/>
        </authorList>
    </citation>
    <scope>NUCLEOTIDE SEQUENCE</scope>
    <source>
        <strain evidence="6">SCIV0701</strain>
    </source>
</reference>
<evidence type="ECO:0000313" key="6">
    <source>
        <dbReference type="EMBL" id="MCR2804077.1"/>
    </source>
</evidence>
<feature type="short sequence motif" description="DGA/G" evidence="4">
    <location>
        <begin position="168"/>
        <end position="170"/>
    </location>
</feature>
<dbReference type="PANTHER" id="PTHR14226:SF25">
    <property type="entry name" value="PHOSPHOESTERASE"/>
    <property type="match status" value="1"/>
</dbReference>
<dbReference type="AlphaFoldDB" id="A0A9X2MPX8"/>
<evidence type="ECO:0000259" key="5">
    <source>
        <dbReference type="PROSITE" id="PS51635"/>
    </source>
</evidence>
<feature type="short sequence motif" description="GXSXG" evidence="4">
    <location>
        <begin position="44"/>
        <end position="48"/>
    </location>
</feature>
<dbReference type="Pfam" id="PF19890">
    <property type="entry name" value="DUF6363"/>
    <property type="match status" value="1"/>
</dbReference>
<evidence type="ECO:0000256" key="1">
    <source>
        <dbReference type="ARBA" id="ARBA00022801"/>
    </source>
</evidence>
<evidence type="ECO:0000313" key="7">
    <source>
        <dbReference type="Proteomes" id="UP001141950"/>
    </source>
</evidence>
<dbReference type="Proteomes" id="UP001141950">
    <property type="component" value="Unassembled WGS sequence"/>
</dbReference>
<feature type="active site" description="Nucleophile" evidence="4">
    <location>
        <position position="46"/>
    </location>
</feature>
<organism evidence="6 7">
    <name type="scientific">Paenibacillus soyae</name>
    <dbReference type="NCBI Taxonomy" id="2969249"/>
    <lineage>
        <taxon>Bacteria</taxon>
        <taxon>Bacillati</taxon>
        <taxon>Bacillota</taxon>
        <taxon>Bacilli</taxon>
        <taxon>Bacillales</taxon>
        <taxon>Paenibacillaceae</taxon>
        <taxon>Paenibacillus</taxon>
    </lineage>
</organism>
<dbReference type="RefSeq" id="WP_257444877.1">
    <property type="nucleotide sequence ID" value="NZ_JANIPJ010000005.1"/>
</dbReference>
<dbReference type="PANTHER" id="PTHR14226">
    <property type="entry name" value="NEUROPATHY TARGET ESTERASE/SWISS CHEESE D.MELANOGASTER"/>
    <property type="match status" value="1"/>
</dbReference>
<protein>
    <submittedName>
        <fullName evidence="6">Patatin family protein</fullName>
    </submittedName>
</protein>
<dbReference type="InterPro" id="IPR050301">
    <property type="entry name" value="NTE"/>
</dbReference>
<keyword evidence="1 4" id="KW-0378">Hydrolase</keyword>
<name>A0A9X2MPX8_9BACL</name>
<sequence length="291" mass="33309">MRKGKFLVEAVGLILEGGGMRGIYTAGVLEYFTEQNIYFPYTIGVSAGACMGASYLSRQRGRNRKVNVDYVTDPRYISWGNLLKKRQLFGMDFIFDEIPNVHVPFDYDAFFAAQEQFVIGTTDCESGETVYYGKDHGGDYDLLRILRASSSLPFIAPIVEFGGRKLLDGGLSDPIPLRKSERDGNGRNVLILTRNEDYRKKPNSVPWLARRAYGRYPKLVETMLNRHEVYNETLSYIEEQERAGNAFVIRPRLTLEVGRMERDPKKLEALYIQGYEDAKELLPSLSEWLER</sequence>